<name>A0A2P2QU34_RHIMU</name>
<dbReference type="AlphaFoldDB" id="A0A2P2QU34"/>
<evidence type="ECO:0000313" key="1">
    <source>
        <dbReference type="EMBL" id="MBX70506.1"/>
    </source>
</evidence>
<sequence>MLNGQHSILTSDVKTFLLKKGTSGFIQCHQTKIC</sequence>
<accession>A0A2P2QU34</accession>
<organism evidence="1">
    <name type="scientific">Rhizophora mucronata</name>
    <name type="common">Asiatic mangrove</name>
    <dbReference type="NCBI Taxonomy" id="61149"/>
    <lineage>
        <taxon>Eukaryota</taxon>
        <taxon>Viridiplantae</taxon>
        <taxon>Streptophyta</taxon>
        <taxon>Embryophyta</taxon>
        <taxon>Tracheophyta</taxon>
        <taxon>Spermatophyta</taxon>
        <taxon>Magnoliopsida</taxon>
        <taxon>eudicotyledons</taxon>
        <taxon>Gunneridae</taxon>
        <taxon>Pentapetalae</taxon>
        <taxon>rosids</taxon>
        <taxon>fabids</taxon>
        <taxon>Malpighiales</taxon>
        <taxon>Rhizophoraceae</taxon>
        <taxon>Rhizophora</taxon>
    </lineage>
</organism>
<dbReference type="EMBL" id="GGEC01090022">
    <property type="protein sequence ID" value="MBX70506.1"/>
    <property type="molecule type" value="Transcribed_RNA"/>
</dbReference>
<protein>
    <submittedName>
        <fullName evidence="1">Uncharacterized protein</fullName>
    </submittedName>
</protein>
<proteinExistence type="predicted"/>
<reference evidence="1" key="1">
    <citation type="submission" date="2018-02" db="EMBL/GenBank/DDBJ databases">
        <title>Rhizophora mucronata_Transcriptome.</title>
        <authorList>
            <person name="Meera S.P."/>
            <person name="Sreeshan A."/>
            <person name="Augustine A."/>
        </authorList>
    </citation>
    <scope>NUCLEOTIDE SEQUENCE</scope>
    <source>
        <tissue evidence="1">Leaf</tissue>
    </source>
</reference>